<keyword evidence="3 6" id="KW-0808">Transferase</keyword>
<comment type="pathway">
    <text evidence="2 6">Metabolic intermediate biosynthesis; 5-phospho-alpha-D-ribose 1-diphosphate biosynthesis; 5-phospho-alpha-D-ribose 1-diphosphate from D-ribose 5-phosphate (route II): step 3/3.</text>
</comment>
<keyword evidence="4 6" id="KW-0547">Nucleotide-binding</keyword>
<dbReference type="EMBL" id="FXWV01000004">
    <property type="protein sequence ID" value="SMR73383.1"/>
    <property type="molecule type" value="Genomic_DNA"/>
</dbReference>
<dbReference type="Proteomes" id="UP001159257">
    <property type="component" value="Unassembled WGS sequence"/>
</dbReference>
<name>A0ABY1RYU5_9GAMM</name>
<reference evidence="8 9" key="1">
    <citation type="submission" date="2017-05" db="EMBL/GenBank/DDBJ databases">
        <authorList>
            <person name="Varghese N."/>
            <person name="Submissions S."/>
        </authorList>
    </citation>
    <scope>NUCLEOTIDE SEQUENCE [LARGE SCALE GENOMIC DNA]</scope>
    <source>
        <strain evidence="8 9">CGMCC 1.7287</strain>
    </source>
</reference>
<evidence type="ECO:0000256" key="4">
    <source>
        <dbReference type="ARBA" id="ARBA00022741"/>
    </source>
</evidence>
<keyword evidence="9" id="KW-1185">Reference proteome</keyword>
<evidence type="ECO:0000256" key="1">
    <source>
        <dbReference type="ARBA" id="ARBA00000373"/>
    </source>
</evidence>
<evidence type="ECO:0000256" key="2">
    <source>
        <dbReference type="ARBA" id="ARBA00005069"/>
    </source>
</evidence>
<gene>
    <name evidence="6" type="primary">phnN</name>
    <name evidence="8" type="ORF">SAMN04487964_10445</name>
</gene>
<proteinExistence type="inferred from homology"/>
<dbReference type="InterPro" id="IPR012699">
    <property type="entry name" value="PhnN"/>
</dbReference>
<accession>A0ABY1RYU5</accession>
<dbReference type="RefSeq" id="WP_239042403.1">
    <property type="nucleotide sequence ID" value="NZ_BAAAEY010000001.1"/>
</dbReference>
<dbReference type="PANTHER" id="PTHR23117:SF8">
    <property type="entry name" value="RIBOSE 1,5-BISPHOSPHATE PHOSPHOKINASE PHNN"/>
    <property type="match status" value="1"/>
</dbReference>
<comment type="function">
    <text evidence="6">Catalyzes the phosphorylation of ribose 1,5-bisphosphate to 5-phospho-D-ribosyl alpha-1-diphosphate (PRPP).</text>
</comment>
<dbReference type="Gene3D" id="3.40.50.300">
    <property type="entry name" value="P-loop containing nucleotide triphosphate hydrolases"/>
    <property type="match status" value="1"/>
</dbReference>
<dbReference type="InterPro" id="IPR008145">
    <property type="entry name" value="GK/Ca_channel_bsu"/>
</dbReference>
<comment type="catalytic activity">
    <reaction evidence="1 6">
        <text>alpha-D-ribose 1,5-bisphosphate + ATP = 5-phospho-alpha-D-ribose 1-diphosphate + ADP</text>
        <dbReference type="Rhea" id="RHEA:20109"/>
        <dbReference type="ChEBI" id="CHEBI:30616"/>
        <dbReference type="ChEBI" id="CHEBI:58017"/>
        <dbReference type="ChEBI" id="CHEBI:68688"/>
        <dbReference type="ChEBI" id="CHEBI:456216"/>
        <dbReference type="EC" id="2.7.4.23"/>
    </reaction>
</comment>
<dbReference type="Pfam" id="PF00625">
    <property type="entry name" value="Guanylate_kin"/>
    <property type="match status" value="1"/>
</dbReference>
<dbReference type="InterPro" id="IPR008144">
    <property type="entry name" value="Guanylate_kin-like_dom"/>
</dbReference>
<evidence type="ECO:0000256" key="3">
    <source>
        <dbReference type="ARBA" id="ARBA00022679"/>
    </source>
</evidence>
<dbReference type="NCBIfam" id="TIGR02322">
    <property type="entry name" value="phosphon_PhnN"/>
    <property type="match status" value="1"/>
</dbReference>
<feature type="binding site" evidence="6">
    <location>
        <begin position="9"/>
        <end position="16"/>
    </location>
    <ligand>
        <name>ATP</name>
        <dbReference type="ChEBI" id="CHEBI:30616"/>
    </ligand>
</feature>
<keyword evidence="5 6" id="KW-0067">ATP-binding</keyword>
<dbReference type="SMART" id="SM00072">
    <property type="entry name" value="GuKc"/>
    <property type="match status" value="1"/>
</dbReference>
<dbReference type="HAMAP" id="MF_00836">
    <property type="entry name" value="PhnN"/>
    <property type="match status" value="1"/>
</dbReference>
<feature type="domain" description="Guanylate kinase-like" evidence="7">
    <location>
        <begin position="2"/>
        <end position="180"/>
    </location>
</feature>
<evidence type="ECO:0000259" key="7">
    <source>
        <dbReference type="PROSITE" id="PS50052"/>
    </source>
</evidence>
<protein>
    <recommendedName>
        <fullName evidence="6">Ribose 1,5-bisphosphate phosphokinase PhnN</fullName>
        <ecNumber evidence="6">2.7.4.23</ecNumber>
    </recommendedName>
    <alternativeName>
        <fullName evidence="6">Ribose 1,5-bisphosphokinase</fullName>
    </alternativeName>
</protein>
<dbReference type="PANTHER" id="PTHR23117">
    <property type="entry name" value="GUANYLATE KINASE-RELATED"/>
    <property type="match status" value="1"/>
</dbReference>
<comment type="caution">
    <text evidence="8">The sequence shown here is derived from an EMBL/GenBank/DDBJ whole genome shotgun (WGS) entry which is preliminary data.</text>
</comment>
<dbReference type="NCBIfam" id="NF007485">
    <property type="entry name" value="PRK10078.1"/>
    <property type="match status" value="1"/>
</dbReference>
<dbReference type="EC" id="2.7.4.23" evidence="6"/>
<dbReference type="InterPro" id="IPR027417">
    <property type="entry name" value="P-loop_NTPase"/>
</dbReference>
<evidence type="ECO:0000313" key="9">
    <source>
        <dbReference type="Proteomes" id="UP001159257"/>
    </source>
</evidence>
<sequence>MARVFYLMGPSGSGKDSLINGLRARFGGQSPILFAHRYITRCWRSGGENHFELTEEEFDQRLKCGLFALHWEANDCRYGIGREVENWLDSGFSVLVNGSRGHLQEAQALFGEALVPVLVSVDSEQLRQRLLLRGREDLAQIEQRLERNRRFESALEGQAQVLDNSGDIEQAIESFAELLYQYSGATTHV</sequence>
<evidence type="ECO:0000256" key="6">
    <source>
        <dbReference type="HAMAP-Rule" id="MF_00836"/>
    </source>
</evidence>
<comment type="similarity">
    <text evidence="6">Belongs to the ribose 1,5-bisphosphokinase family.</text>
</comment>
<evidence type="ECO:0000256" key="5">
    <source>
        <dbReference type="ARBA" id="ARBA00022840"/>
    </source>
</evidence>
<organism evidence="8 9">
    <name type="scientific">Marinobacterium sediminicola</name>
    <dbReference type="NCBI Taxonomy" id="518898"/>
    <lineage>
        <taxon>Bacteria</taxon>
        <taxon>Pseudomonadati</taxon>
        <taxon>Pseudomonadota</taxon>
        <taxon>Gammaproteobacteria</taxon>
        <taxon>Oceanospirillales</taxon>
        <taxon>Oceanospirillaceae</taxon>
        <taxon>Marinobacterium</taxon>
    </lineage>
</organism>
<evidence type="ECO:0000313" key="8">
    <source>
        <dbReference type="EMBL" id="SMR73383.1"/>
    </source>
</evidence>
<dbReference type="SUPFAM" id="SSF52540">
    <property type="entry name" value="P-loop containing nucleoside triphosphate hydrolases"/>
    <property type="match status" value="1"/>
</dbReference>
<dbReference type="PROSITE" id="PS50052">
    <property type="entry name" value="GUANYLATE_KINASE_2"/>
    <property type="match status" value="1"/>
</dbReference>